<dbReference type="OrthoDB" id="2305845at2759"/>
<dbReference type="PANTHER" id="PTHR41814">
    <property type="entry name" value="EXPRESSED PROTEIN"/>
    <property type="match status" value="1"/>
</dbReference>
<organism evidence="2 3">
    <name type="scientific">Hermanssonia centrifuga</name>
    <dbReference type="NCBI Taxonomy" id="98765"/>
    <lineage>
        <taxon>Eukaryota</taxon>
        <taxon>Fungi</taxon>
        <taxon>Dikarya</taxon>
        <taxon>Basidiomycota</taxon>
        <taxon>Agaricomycotina</taxon>
        <taxon>Agaricomycetes</taxon>
        <taxon>Polyporales</taxon>
        <taxon>Meruliaceae</taxon>
        <taxon>Hermanssonia</taxon>
    </lineage>
</organism>
<dbReference type="Pfam" id="PF07470">
    <property type="entry name" value="Glyco_hydro_88"/>
    <property type="match status" value="1"/>
</dbReference>
<keyword evidence="1" id="KW-0378">Hydrolase</keyword>
<dbReference type="InterPro" id="IPR008928">
    <property type="entry name" value="6-hairpin_glycosidase_sf"/>
</dbReference>
<keyword evidence="3" id="KW-1185">Reference proteome</keyword>
<dbReference type="Proteomes" id="UP000186601">
    <property type="component" value="Unassembled WGS sequence"/>
</dbReference>
<dbReference type="EMBL" id="MLYV02000502">
    <property type="protein sequence ID" value="PSR88842.1"/>
    <property type="molecule type" value="Genomic_DNA"/>
</dbReference>
<dbReference type="Gene3D" id="1.50.10.10">
    <property type="match status" value="1"/>
</dbReference>
<gene>
    <name evidence="2" type="ORF">PHLCEN_2v4991</name>
</gene>
<dbReference type="AlphaFoldDB" id="A0A2R6PC42"/>
<dbReference type="InterPro" id="IPR012341">
    <property type="entry name" value="6hp_glycosidase-like_sf"/>
</dbReference>
<dbReference type="InterPro" id="IPR010905">
    <property type="entry name" value="Glyco_hydro_88"/>
</dbReference>
<dbReference type="PANTHER" id="PTHR41814:SF1">
    <property type="entry name" value="CELLULASE"/>
    <property type="match status" value="1"/>
</dbReference>
<evidence type="ECO:0000256" key="1">
    <source>
        <dbReference type="ARBA" id="ARBA00022801"/>
    </source>
</evidence>
<sequence>MIPNSVDTTANILALRVSTLLPPLLSMQRSSWEQGSAAQALLECHRFQPSVLPNVLNYIYGLVHDSIVRQGPDGRLAVLLNGDGSSDSGAVDPACIGESLYYLLHMSAKYPGLLSEQDCVLLDDRVTWMLTFIIDKCPRAQVPESSTSSKDALFSHRTDALQIWSDTVYMLSPFLASSSVFYAHPNRSSTRFGPQDLLEMSLRQILLASTILQSSSGEWSHTFDLDKGVFQRKAYWGVGNGWVCGGIARVLKTLAEAIEADDSIADVLLNHANLNLIQDCYNTLRKTLDANLHHIRSDGLFHDVLDDKESFVETNLSQQLSYTLFRLLDLHSYSSSRVLERLRLPLLKPTTVIEWEGKASLMREAAMCKTDDWGFVRDVCGSPRFDKAGTAAEGQAWAILMEVARAEYMTHKEVHTTSIA</sequence>
<dbReference type="GO" id="GO:0016787">
    <property type="term" value="F:hydrolase activity"/>
    <property type="evidence" value="ECO:0007669"/>
    <property type="project" value="UniProtKB-KW"/>
</dbReference>
<proteinExistence type="predicted"/>
<accession>A0A2R6PC42</accession>
<evidence type="ECO:0000313" key="2">
    <source>
        <dbReference type="EMBL" id="PSR88842.1"/>
    </source>
</evidence>
<protein>
    <submittedName>
        <fullName evidence="2">Uncharacterized protein</fullName>
    </submittedName>
</protein>
<evidence type="ECO:0000313" key="3">
    <source>
        <dbReference type="Proteomes" id="UP000186601"/>
    </source>
</evidence>
<dbReference type="SUPFAM" id="SSF48208">
    <property type="entry name" value="Six-hairpin glycosidases"/>
    <property type="match status" value="1"/>
</dbReference>
<comment type="caution">
    <text evidence="2">The sequence shown here is derived from an EMBL/GenBank/DDBJ whole genome shotgun (WGS) entry which is preliminary data.</text>
</comment>
<name>A0A2R6PC42_9APHY</name>
<dbReference type="GO" id="GO:0005975">
    <property type="term" value="P:carbohydrate metabolic process"/>
    <property type="evidence" value="ECO:0007669"/>
    <property type="project" value="InterPro"/>
</dbReference>
<reference evidence="2 3" key="1">
    <citation type="submission" date="2018-02" db="EMBL/GenBank/DDBJ databases">
        <title>Genome sequence of the basidiomycete white-rot fungus Phlebia centrifuga.</title>
        <authorList>
            <person name="Granchi Z."/>
            <person name="Peng M."/>
            <person name="de Vries R.P."/>
            <person name="Hilden K."/>
            <person name="Makela M.R."/>
            <person name="Grigoriev I."/>
            <person name="Riley R."/>
        </authorList>
    </citation>
    <scope>NUCLEOTIDE SEQUENCE [LARGE SCALE GENOMIC DNA]</scope>
    <source>
        <strain evidence="2 3">FBCC195</strain>
    </source>
</reference>